<name>A0AAV1NNQ8_SCOSC</name>
<sequence>MLFQALLQTSLVLWMAQQTLQGGVKPQGVAYGRMLQNRGVGIGVKPGAGPLGALGSRYGSKAMKTGLGRYPAVQPGVGGYRSLGLGARAGGYLPQGGNGASLGTGMGMGTGLANGLGMGMGQGGKRGYGGGAGTQPGYGALAGMGYPGARPGMSAADLGGSEMAALGQAVQDLKRAKSRVFGSLFLGKQERTQDNMRRSGILGPNAPELHAGTGFRPAVQSPGPATFPDKQGKSLGLGVSPAQGQGIYPFGVPKRKGTPSHGATLATGGVRQPQPVDEDIIRNQGISRNYDPSVQQGQQTKNCGSTRDLSDELEKYRQLLASEAQRTQSSGPQPRSGEDSRHLGLATPQAQGEEAYRLLQSQDAKTDIFSLPPGQGTGVYSSPTADRQGVEHLRLAGKDSGGLSGTVVAENLNRGSANPQVQRVESDVPVIPGESGTKSLGVATAGGRKEIKGPFNAEHDGREPKALSIPEQTGRNTQGTSFGAGPYPGGAGLGAGGYGPGLGQGAYLGGAAGKLGGYGEGVTGYHGGAGNGFGYGNGNGNGYADPYGTALGTGAYAGHPQGAYGTGLDAPAGKYGGGAGHAPYGGAPVIPTGLEGEVGYPYGAQQLSSVGESAKTASKHGYGAQLGAGQEMLGEHVGKYGYKG</sequence>
<dbReference type="AlphaFoldDB" id="A0AAV1NNQ8"/>
<feature type="signal peptide" evidence="2">
    <location>
        <begin position="1"/>
        <end position="21"/>
    </location>
</feature>
<protein>
    <submittedName>
        <fullName evidence="3">Fibroin heavy chain isoform X1</fullName>
    </submittedName>
</protein>
<dbReference type="EMBL" id="CAWUFR010000049">
    <property type="protein sequence ID" value="CAK6961116.1"/>
    <property type="molecule type" value="Genomic_DNA"/>
</dbReference>
<evidence type="ECO:0000313" key="4">
    <source>
        <dbReference type="Proteomes" id="UP001314229"/>
    </source>
</evidence>
<accession>A0AAV1NNQ8</accession>
<gene>
    <name evidence="3" type="ORF">FSCOSCO3_A002633</name>
</gene>
<feature type="compositionally biased region" description="Polar residues" evidence="1">
    <location>
        <begin position="324"/>
        <end position="333"/>
    </location>
</feature>
<keyword evidence="2" id="KW-0732">Signal</keyword>
<feature type="compositionally biased region" description="Basic and acidic residues" evidence="1">
    <location>
        <begin position="453"/>
        <end position="465"/>
    </location>
</feature>
<feature type="region of interest" description="Disordered" evidence="1">
    <location>
        <begin position="323"/>
        <end position="343"/>
    </location>
</feature>
<keyword evidence="4" id="KW-1185">Reference proteome</keyword>
<feature type="compositionally biased region" description="Polar residues" evidence="1">
    <location>
        <begin position="284"/>
        <end position="307"/>
    </location>
</feature>
<feature type="chain" id="PRO_5043438312" evidence="2">
    <location>
        <begin position="22"/>
        <end position="644"/>
    </location>
</feature>
<reference evidence="3 4" key="1">
    <citation type="submission" date="2024-01" db="EMBL/GenBank/DDBJ databases">
        <authorList>
            <person name="Alioto T."/>
            <person name="Alioto T."/>
            <person name="Gomez Garrido J."/>
        </authorList>
    </citation>
    <scope>NUCLEOTIDE SEQUENCE [LARGE SCALE GENOMIC DNA]</scope>
</reference>
<evidence type="ECO:0000256" key="2">
    <source>
        <dbReference type="SAM" id="SignalP"/>
    </source>
</evidence>
<evidence type="ECO:0000256" key="1">
    <source>
        <dbReference type="SAM" id="MobiDB-lite"/>
    </source>
</evidence>
<proteinExistence type="predicted"/>
<feature type="region of interest" description="Disordered" evidence="1">
    <location>
        <begin position="209"/>
        <end position="308"/>
    </location>
</feature>
<evidence type="ECO:0000313" key="3">
    <source>
        <dbReference type="EMBL" id="CAK6961116.1"/>
    </source>
</evidence>
<feature type="region of interest" description="Disordered" evidence="1">
    <location>
        <begin position="453"/>
        <end position="485"/>
    </location>
</feature>
<feature type="compositionally biased region" description="Polar residues" evidence="1">
    <location>
        <begin position="470"/>
        <end position="481"/>
    </location>
</feature>
<organism evidence="3 4">
    <name type="scientific">Scomber scombrus</name>
    <name type="common">Atlantic mackerel</name>
    <name type="synonym">Scomber vernalis</name>
    <dbReference type="NCBI Taxonomy" id="13677"/>
    <lineage>
        <taxon>Eukaryota</taxon>
        <taxon>Metazoa</taxon>
        <taxon>Chordata</taxon>
        <taxon>Craniata</taxon>
        <taxon>Vertebrata</taxon>
        <taxon>Euteleostomi</taxon>
        <taxon>Actinopterygii</taxon>
        <taxon>Neopterygii</taxon>
        <taxon>Teleostei</taxon>
        <taxon>Neoteleostei</taxon>
        <taxon>Acanthomorphata</taxon>
        <taxon>Pelagiaria</taxon>
        <taxon>Scombriformes</taxon>
        <taxon>Scombridae</taxon>
        <taxon>Scomber</taxon>
    </lineage>
</organism>
<comment type="caution">
    <text evidence="3">The sequence shown here is derived from an EMBL/GenBank/DDBJ whole genome shotgun (WGS) entry which is preliminary data.</text>
</comment>
<dbReference type="Proteomes" id="UP001314229">
    <property type="component" value="Unassembled WGS sequence"/>
</dbReference>